<evidence type="ECO:0000256" key="8">
    <source>
        <dbReference type="ARBA" id="ARBA00023136"/>
    </source>
</evidence>
<keyword evidence="5 9" id="KW-0812">Transmembrane</keyword>
<keyword evidence="8 9" id="KW-0472">Membrane</keyword>
<evidence type="ECO:0000313" key="11">
    <source>
        <dbReference type="EMBL" id="MVA96252.1"/>
    </source>
</evidence>
<dbReference type="CDD" id="cd06261">
    <property type="entry name" value="TM_PBP2"/>
    <property type="match status" value="1"/>
</dbReference>
<proteinExistence type="inferred from homology"/>
<keyword evidence="3 9" id="KW-0813">Transport</keyword>
<evidence type="ECO:0000256" key="1">
    <source>
        <dbReference type="ARBA" id="ARBA00004429"/>
    </source>
</evidence>
<dbReference type="InterPro" id="IPR000515">
    <property type="entry name" value="MetI-like"/>
</dbReference>
<dbReference type="EMBL" id="WPHG01000001">
    <property type="protein sequence ID" value="MVA96252.1"/>
    <property type="molecule type" value="Genomic_DNA"/>
</dbReference>
<dbReference type="PANTHER" id="PTHR30614:SF0">
    <property type="entry name" value="L-CYSTINE TRANSPORT SYSTEM PERMEASE PROTEIN TCYL"/>
    <property type="match status" value="1"/>
</dbReference>
<keyword evidence="7 9" id="KW-1133">Transmembrane helix</keyword>
<dbReference type="RefSeq" id="WP_156711214.1">
    <property type="nucleotide sequence ID" value="NZ_WPHG01000001.1"/>
</dbReference>
<feature type="transmembrane region" description="Helical" evidence="9">
    <location>
        <begin position="93"/>
        <end position="112"/>
    </location>
</feature>
<comment type="similarity">
    <text evidence="2">Belongs to the binding-protein-dependent transport system permease family. HisMQ subfamily.</text>
</comment>
<dbReference type="InterPro" id="IPR010065">
    <property type="entry name" value="AA_ABC_transptr_permease_3TM"/>
</dbReference>
<dbReference type="InterPro" id="IPR035906">
    <property type="entry name" value="MetI-like_sf"/>
</dbReference>
<protein>
    <submittedName>
        <fullName evidence="11">ABC transporter permease subunit</fullName>
    </submittedName>
</protein>
<dbReference type="PANTHER" id="PTHR30614">
    <property type="entry name" value="MEMBRANE COMPONENT OF AMINO ACID ABC TRANSPORTER"/>
    <property type="match status" value="1"/>
</dbReference>
<keyword evidence="12" id="KW-1185">Reference proteome</keyword>
<evidence type="ECO:0000256" key="5">
    <source>
        <dbReference type="ARBA" id="ARBA00022692"/>
    </source>
</evidence>
<dbReference type="SUPFAM" id="SSF161098">
    <property type="entry name" value="MetI-like"/>
    <property type="match status" value="1"/>
</dbReference>
<dbReference type="Gene3D" id="1.10.3720.10">
    <property type="entry name" value="MetI-like"/>
    <property type="match status" value="1"/>
</dbReference>
<gene>
    <name evidence="11" type="ORF">GN330_03175</name>
</gene>
<evidence type="ECO:0000256" key="4">
    <source>
        <dbReference type="ARBA" id="ARBA00022475"/>
    </source>
</evidence>
<evidence type="ECO:0000259" key="10">
    <source>
        <dbReference type="PROSITE" id="PS50928"/>
    </source>
</evidence>
<dbReference type="PROSITE" id="PS50928">
    <property type="entry name" value="ABC_TM1"/>
    <property type="match status" value="1"/>
</dbReference>
<dbReference type="Proteomes" id="UP000463224">
    <property type="component" value="Unassembled WGS sequence"/>
</dbReference>
<comment type="subcellular location">
    <subcellularLocation>
        <location evidence="1">Cell inner membrane</location>
        <topology evidence="1">Multi-pass membrane protein</topology>
    </subcellularLocation>
    <subcellularLocation>
        <location evidence="9">Cell membrane</location>
        <topology evidence="9">Multi-pass membrane protein</topology>
    </subcellularLocation>
</comment>
<keyword evidence="4" id="KW-1003">Cell membrane</keyword>
<dbReference type="InterPro" id="IPR043429">
    <property type="entry name" value="ArtM/GltK/GlnP/TcyL/YhdX-like"/>
</dbReference>
<evidence type="ECO:0000256" key="9">
    <source>
        <dbReference type="RuleBase" id="RU363032"/>
    </source>
</evidence>
<feature type="domain" description="ABC transmembrane type-1" evidence="10">
    <location>
        <begin position="19"/>
        <end position="208"/>
    </location>
</feature>
<evidence type="ECO:0000256" key="2">
    <source>
        <dbReference type="ARBA" id="ARBA00010072"/>
    </source>
</evidence>
<comment type="caution">
    <text evidence="11">The sequence shown here is derived from an EMBL/GenBank/DDBJ whole genome shotgun (WGS) entry which is preliminary data.</text>
</comment>
<dbReference type="GO" id="GO:0022857">
    <property type="term" value="F:transmembrane transporter activity"/>
    <property type="evidence" value="ECO:0007669"/>
    <property type="project" value="InterPro"/>
</dbReference>
<evidence type="ECO:0000256" key="7">
    <source>
        <dbReference type="ARBA" id="ARBA00022989"/>
    </source>
</evidence>
<evidence type="ECO:0000256" key="3">
    <source>
        <dbReference type="ARBA" id="ARBA00022448"/>
    </source>
</evidence>
<dbReference type="GO" id="GO:0043190">
    <property type="term" value="C:ATP-binding cassette (ABC) transporter complex"/>
    <property type="evidence" value="ECO:0007669"/>
    <property type="project" value="InterPro"/>
</dbReference>
<dbReference type="Pfam" id="PF00528">
    <property type="entry name" value="BPD_transp_1"/>
    <property type="match status" value="1"/>
</dbReference>
<feature type="transmembrane region" description="Helical" evidence="9">
    <location>
        <begin position="149"/>
        <end position="169"/>
    </location>
</feature>
<feature type="transmembrane region" description="Helical" evidence="9">
    <location>
        <begin position="21"/>
        <end position="45"/>
    </location>
</feature>
<accession>A0A844QAP4</accession>
<dbReference type="AlphaFoldDB" id="A0A844QAP4"/>
<evidence type="ECO:0000256" key="6">
    <source>
        <dbReference type="ARBA" id="ARBA00022970"/>
    </source>
</evidence>
<feature type="transmembrane region" description="Helical" evidence="9">
    <location>
        <begin position="65"/>
        <end position="86"/>
    </location>
</feature>
<reference evidence="11 12" key="1">
    <citation type="submission" date="2019-12" db="EMBL/GenBank/DDBJ databases">
        <title>Nitratireductor arenosus sp. nov., Isolated from sea sand, Jeju island, South Korea.</title>
        <authorList>
            <person name="Kim W."/>
        </authorList>
    </citation>
    <scope>NUCLEOTIDE SEQUENCE [LARGE SCALE GENOMIC DNA]</scope>
    <source>
        <strain evidence="11 12">CAU 1489</strain>
    </source>
</reference>
<keyword evidence="6" id="KW-0029">Amino-acid transport</keyword>
<organism evidence="11 12">
    <name type="scientific">Nitratireductor arenosus</name>
    <dbReference type="NCBI Taxonomy" id="2682096"/>
    <lineage>
        <taxon>Bacteria</taxon>
        <taxon>Pseudomonadati</taxon>
        <taxon>Pseudomonadota</taxon>
        <taxon>Alphaproteobacteria</taxon>
        <taxon>Hyphomicrobiales</taxon>
        <taxon>Phyllobacteriaceae</taxon>
        <taxon>Nitratireductor</taxon>
    </lineage>
</organism>
<dbReference type="NCBIfam" id="TIGR01726">
    <property type="entry name" value="HEQRo_perm_3TM"/>
    <property type="match status" value="1"/>
</dbReference>
<sequence length="221" mass="24362">MNFEIQHLVNNYPLILQGLLVTLRICAASLAIGTVLGLVACFMKLEGRGWPYRFAVAYIDFFRTIPEVVLIFWVYSCLPLLFSFRLTAEASGILALSLFASAYLAEIFRAGINSASRGQVQAALALGIPVRVIWMRIIMPPAIRRMMPALISFLSELIKATSLLSAIGVAEMAYQASVLGSKTFAYVEFLSAIAVLYFVTIFPLSLYVRRTNQKLAGKAGH</sequence>
<evidence type="ECO:0000313" key="12">
    <source>
        <dbReference type="Proteomes" id="UP000463224"/>
    </source>
</evidence>
<dbReference type="GO" id="GO:0006865">
    <property type="term" value="P:amino acid transport"/>
    <property type="evidence" value="ECO:0007669"/>
    <property type="project" value="UniProtKB-KW"/>
</dbReference>
<name>A0A844QAP4_9HYPH</name>
<feature type="transmembrane region" description="Helical" evidence="9">
    <location>
        <begin position="189"/>
        <end position="208"/>
    </location>
</feature>